<dbReference type="EMBL" id="BQFW01000011">
    <property type="protein sequence ID" value="GJJ75682.1"/>
    <property type="molecule type" value="Genomic_DNA"/>
</dbReference>
<accession>A0A9P3LZ14</accession>
<reference evidence="3" key="1">
    <citation type="submission" date="2021-11" db="EMBL/GenBank/DDBJ databases">
        <authorList>
            <person name="Herlambang A."/>
            <person name="Guo Y."/>
            <person name="Takashima Y."/>
            <person name="Nishizawa T."/>
        </authorList>
    </citation>
    <scope>NUCLEOTIDE SEQUENCE</scope>
    <source>
        <strain evidence="3">E1425</strain>
    </source>
</reference>
<evidence type="ECO:0000256" key="2">
    <source>
        <dbReference type="SAM" id="Phobius"/>
    </source>
</evidence>
<feature type="region of interest" description="Disordered" evidence="1">
    <location>
        <begin position="270"/>
        <end position="293"/>
    </location>
</feature>
<organism evidence="3 4">
    <name type="scientific">Entomortierella parvispora</name>
    <dbReference type="NCBI Taxonomy" id="205924"/>
    <lineage>
        <taxon>Eukaryota</taxon>
        <taxon>Fungi</taxon>
        <taxon>Fungi incertae sedis</taxon>
        <taxon>Mucoromycota</taxon>
        <taxon>Mortierellomycotina</taxon>
        <taxon>Mortierellomycetes</taxon>
        <taxon>Mortierellales</taxon>
        <taxon>Mortierellaceae</taxon>
        <taxon>Entomortierella</taxon>
    </lineage>
</organism>
<protein>
    <recommendedName>
        <fullName evidence="5">O-fucosyltransferase family protein</fullName>
    </recommendedName>
</protein>
<comment type="caution">
    <text evidence="3">The sequence shown here is derived from an EMBL/GenBank/DDBJ whole genome shotgun (WGS) entry which is preliminary data.</text>
</comment>
<evidence type="ECO:0000313" key="4">
    <source>
        <dbReference type="Proteomes" id="UP000827284"/>
    </source>
</evidence>
<dbReference type="Gene3D" id="3.40.50.11350">
    <property type="match status" value="1"/>
</dbReference>
<sequence length="591" mass="67656">MSQISLARGLQRIKLAYILILASAFVVVRTILNLYHVDRDHFLKQQPEPLADHIPYKIQSEEQRHFFSHLAAPKQRPLPKWFVETQEFIRRMETNRPYPFFDRYLVYDVHMWLGLNNIRYGLEMTNNYGIVLNRTVIIPSKIFARNCIQHELCQLTGGKLVNLAESTDPIFSRWELDINTVWDVEEMRKTLNVMTTEEFNRVMLVQQGIVVEDPEAWIASQGGDLSFSRAFNVLKIYHDLDRKITVDSQLVLDFLFRNAPGVEIVDDLDPLPDKGLLPERPSEPSPTEAQEETKVVAIQPEITLWTVVSRTEMSMNETAQHTVPIRWRDTGYSGAAPVGFKQRFSSDAKVLHFQEGIHEFAAFPFKFTTAAARDRYVNVALHEMALNSQIREAQHYVLAKLLAMIGNKPYLGFHYRVGDFVQYSWSWNEPADIVIRRFIYASWIFRDRSNTTSDCEEIDLSTIHLRALPPGGQIDEVAEAATTEHMKRCMNRPFYFATDDSANLGFVQGLKSIGGIAMDDLLDREFVLKYPHITAFGDYQGLLDQWILANSEYFVGAAMSSLTGGALNMRRKIGKPGPTAVLMAELLNGRK</sequence>
<feature type="transmembrane region" description="Helical" evidence="2">
    <location>
        <begin position="15"/>
        <end position="35"/>
    </location>
</feature>
<dbReference type="Proteomes" id="UP000827284">
    <property type="component" value="Unassembled WGS sequence"/>
</dbReference>
<reference evidence="3" key="2">
    <citation type="journal article" date="2022" name="Microbiol. Resour. Announc.">
        <title>Whole-Genome Sequence of Entomortierella parvispora E1425, a Mucoromycotan Fungus Associated with Burkholderiaceae-Related Endosymbiotic Bacteria.</title>
        <authorList>
            <person name="Herlambang A."/>
            <person name="Guo Y."/>
            <person name="Takashima Y."/>
            <person name="Narisawa K."/>
            <person name="Ohta H."/>
            <person name="Nishizawa T."/>
        </authorList>
    </citation>
    <scope>NUCLEOTIDE SEQUENCE</scope>
    <source>
        <strain evidence="3">E1425</strain>
    </source>
</reference>
<dbReference type="CDD" id="cd11296">
    <property type="entry name" value="O-FucT_like"/>
    <property type="match status" value="1"/>
</dbReference>
<evidence type="ECO:0008006" key="5">
    <source>
        <dbReference type="Google" id="ProtNLM"/>
    </source>
</evidence>
<dbReference type="OrthoDB" id="3345970at2759"/>
<gene>
    <name evidence="3" type="ORF">EMPS_08040</name>
</gene>
<proteinExistence type="predicted"/>
<name>A0A9P3LZ14_9FUNG</name>
<evidence type="ECO:0000256" key="1">
    <source>
        <dbReference type="SAM" id="MobiDB-lite"/>
    </source>
</evidence>
<dbReference type="AlphaFoldDB" id="A0A9P3LZ14"/>
<keyword evidence="2" id="KW-0472">Membrane</keyword>
<keyword evidence="2" id="KW-1133">Transmembrane helix</keyword>
<keyword evidence="4" id="KW-1185">Reference proteome</keyword>
<keyword evidence="2" id="KW-0812">Transmembrane</keyword>
<evidence type="ECO:0000313" key="3">
    <source>
        <dbReference type="EMBL" id="GJJ75682.1"/>
    </source>
</evidence>